<dbReference type="EMBL" id="UHDZ01000001">
    <property type="protein sequence ID" value="SUM74124.1"/>
    <property type="molecule type" value="Genomic_DNA"/>
</dbReference>
<gene>
    <name evidence="6" type="primary">arsB_1</name>
    <name evidence="6" type="ORF">NCTC11807_02437</name>
</gene>
<sequence length="41" mass="4446">MTTIFAMIIFLITLLFVIWNPKGLDIGISALVGAIIVIITV</sequence>
<keyword evidence="4" id="KW-1133">Transmembrane helix</keyword>
<evidence type="ECO:0000256" key="1">
    <source>
        <dbReference type="ARBA" id="ARBA00004651"/>
    </source>
</evidence>
<reference evidence="6 7" key="1">
    <citation type="submission" date="2018-06" db="EMBL/GenBank/DDBJ databases">
        <authorList>
            <consortium name="Pathogen Informatics"/>
            <person name="Doyle S."/>
        </authorList>
    </citation>
    <scope>NUCLEOTIDE SEQUENCE [LARGE SCALE GENOMIC DNA]</scope>
    <source>
        <strain evidence="6 7">NCTC11807</strain>
    </source>
</reference>
<evidence type="ECO:0000313" key="6">
    <source>
        <dbReference type="EMBL" id="SUM74124.1"/>
    </source>
</evidence>
<dbReference type="InterPro" id="IPR000802">
    <property type="entry name" value="Arsenical_pump_ArsB"/>
</dbReference>
<dbReference type="GO" id="GO:0015105">
    <property type="term" value="F:arsenite transmembrane transporter activity"/>
    <property type="evidence" value="ECO:0007669"/>
    <property type="project" value="InterPro"/>
</dbReference>
<evidence type="ECO:0000313" key="7">
    <source>
        <dbReference type="Proteomes" id="UP000255425"/>
    </source>
</evidence>
<keyword evidence="5" id="KW-0472">Membrane</keyword>
<organism evidence="6 7">
    <name type="scientific">Staphylococcus saccharolyticus</name>
    <dbReference type="NCBI Taxonomy" id="33028"/>
    <lineage>
        <taxon>Bacteria</taxon>
        <taxon>Bacillati</taxon>
        <taxon>Bacillota</taxon>
        <taxon>Bacilli</taxon>
        <taxon>Bacillales</taxon>
        <taxon>Staphylococcaceae</taxon>
        <taxon>Staphylococcus</taxon>
    </lineage>
</organism>
<accession>A0A380H811</accession>
<name>A0A380H811_9STAP</name>
<evidence type="ECO:0000256" key="3">
    <source>
        <dbReference type="ARBA" id="ARBA00022692"/>
    </source>
</evidence>
<dbReference type="Pfam" id="PF02040">
    <property type="entry name" value="ArsB"/>
    <property type="match status" value="1"/>
</dbReference>
<evidence type="ECO:0000256" key="4">
    <source>
        <dbReference type="ARBA" id="ARBA00022989"/>
    </source>
</evidence>
<evidence type="ECO:0000256" key="5">
    <source>
        <dbReference type="ARBA" id="ARBA00023136"/>
    </source>
</evidence>
<keyword evidence="3" id="KW-0812">Transmembrane</keyword>
<dbReference type="AlphaFoldDB" id="A0A380H811"/>
<keyword evidence="2" id="KW-1003">Cell membrane</keyword>
<dbReference type="Proteomes" id="UP000255425">
    <property type="component" value="Unassembled WGS sequence"/>
</dbReference>
<evidence type="ECO:0000256" key="2">
    <source>
        <dbReference type="ARBA" id="ARBA00022475"/>
    </source>
</evidence>
<dbReference type="GO" id="GO:0005886">
    <property type="term" value="C:plasma membrane"/>
    <property type="evidence" value="ECO:0007669"/>
    <property type="project" value="UniProtKB-SubCell"/>
</dbReference>
<protein>
    <submittedName>
        <fullName evidence="6">Arsenical pump membrane protein</fullName>
    </submittedName>
</protein>
<keyword evidence="7" id="KW-1185">Reference proteome</keyword>
<comment type="subcellular location">
    <subcellularLocation>
        <location evidence="1">Cell membrane</location>
        <topology evidence="1">Multi-pass membrane protein</topology>
    </subcellularLocation>
</comment>
<proteinExistence type="predicted"/>